<dbReference type="PIRSF" id="PIRSF000883">
    <property type="entry name" value="Pesterase_MJ0912"/>
    <property type="match status" value="1"/>
</dbReference>
<proteinExistence type="inferred from homology"/>
<evidence type="ECO:0000313" key="4">
    <source>
        <dbReference type="Proteomes" id="UP000658258"/>
    </source>
</evidence>
<dbReference type="InterPro" id="IPR050126">
    <property type="entry name" value="Ap4A_hydrolase"/>
</dbReference>
<accession>A0ABQ3IAN4</accession>
<reference evidence="4" key="1">
    <citation type="journal article" date="2019" name="Int. J. Syst. Evol. Microbiol.">
        <title>The Global Catalogue of Microorganisms (GCM) 10K type strain sequencing project: providing services to taxonomists for standard genome sequencing and annotation.</title>
        <authorList>
            <consortium name="The Broad Institute Genomics Platform"/>
            <consortium name="The Broad Institute Genome Sequencing Center for Infectious Disease"/>
            <person name="Wu L."/>
            <person name="Ma J."/>
        </authorList>
    </citation>
    <scope>NUCLEOTIDE SEQUENCE [LARGE SCALE GENOMIC DNA]</scope>
    <source>
        <strain evidence="4">CGMCC 1.15111</strain>
    </source>
</reference>
<dbReference type="Proteomes" id="UP000658258">
    <property type="component" value="Unassembled WGS sequence"/>
</dbReference>
<dbReference type="Gene3D" id="3.60.21.10">
    <property type="match status" value="1"/>
</dbReference>
<keyword evidence="4" id="KW-1185">Reference proteome</keyword>
<organism evidence="3 4">
    <name type="scientific">Roseivirga thermotolerans</name>
    <dbReference type="NCBI Taxonomy" id="1758176"/>
    <lineage>
        <taxon>Bacteria</taxon>
        <taxon>Pseudomonadati</taxon>
        <taxon>Bacteroidota</taxon>
        <taxon>Cytophagia</taxon>
        <taxon>Cytophagales</taxon>
        <taxon>Roseivirgaceae</taxon>
        <taxon>Roseivirga</taxon>
    </lineage>
</organism>
<dbReference type="InterPro" id="IPR029052">
    <property type="entry name" value="Metallo-depent_PP-like"/>
</dbReference>
<evidence type="ECO:0000259" key="2">
    <source>
        <dbReference type="Pfam" id="PF12850"/>
    </source>
</evidence>
<dbReference type="RefSeq" id="WP_189631276.1">
    <property type="nucleotide sequence ID" value="NZ_BNAG01000004.1"/>
</dbReference>
<dbReference type="PANTHER" id="PTHR42850:SF2">
    <property type="entry name" value="BLL5683 PROTEIN"/>
    <property type="match status" value="1"/>
</dbReference>
<dbReference type="InterPro" id="IPR011152">
    <property type="entry name" value="Pesterase_MJ0912"/>
</dbReference>
<dbReference type="SUPFAM" id="SSF56300">
    <property type="entry name" value="Metallo-dependent phosphatases"/>
    <property type="match status" value="1"/>
</dbReference>
<comment type="similarity">
    <text evidence="1">Belongs to the metallophosphoesterase superfamily. YfcE family.</text>
</comment>
<dbReference type="Pfam" id="PF12850">
    <property type="entry name" value="Metallophos_2"/>
    <property type="match status" value="1"/>
</dbReference>
<protein>
    <submittedName>
        <fullName evidence="3">Phosphoesterase</fullName>
    </submittedName>
</protein>
<dbReference type="EMBL" id="BNAG01000004">
    <property type="protein sequence ID" value="GHE72975.1"/>
    <property type="molecule type" value="Genomic_DNA"/>
</dbReference>
<dbReference type="PANTHER" id="PTHR42850">
    <property type="entry name" value="METALLOPHOSPHOESTERASE"/>
    <property type="match status" value="1"/>
</dbReference>
<gene>
    <name evidence="3" type="ORF">GCM10011340_31800</name>
</gene>
<evidence type="ECO:0000256" key="1">
    <source>
        <dbReference type="ARBA" id="ARBA00008950"/>
    </source>
</evidence>
<sequence>MHWLDKVKDIGTLCGEVMIFGGVYSNLQALEALHEIAGEKEIPASNIICTGDMVGYCAQPVEVLDFIRNWGIHAILGNVEIQLKEGEGDCGCNFNDGSRCDLFSRQWYPFAQSQVRSEQIEWLRELPEFIRFQFAGKSCFVLHGGLENISEYIFESTPDERKRAILDQTQSDIILAGHCGLPFNSPVEDKLWLNPGVIGMPANDGTPRVWYMLLNDRNGFSFQHQSFTYNHDLANQLMLEKGLPKTYAATLKTGIWDNCEILPEVEAGRQGKRIRLD</sequence>
<comment type="caution">
    <text evidence="3">The sequence shown here is derived from an EMBL/GenBank/DDBJ whole genome shotgun (WGS) entry which is preliminary data.</text>
</comment>
<name>A0ABQ3IAN4_9BACT</name>
<feature type="domain" description="Calcineurin-like phosphoesterase" evidence="2">
    <location>
        <begin position="40"/>
        <end position="209"/>
    </location>
</feature>
<dbReference type="CDD" id="cd00838">
    <property type="entry name" value="MPP_superfamily"/>
    <property type="match status" value="1"/>
</dbReference>
<evidence type="ECO:0000313" key="3">
    <source>
        <dbReference type="EMBL" id="GHE72975.1"/>
    </source>
</evidence>
<dbReference type="InterPro" id="IPR024654">
    <property type="entry name" value="Calcineurin-like_PHP_lpxH"/>
</dbReference>